<dbReference type="STRING" id="71717.A0A4Y7T3I3"/>
<keyword evidence="2" id="KW-1185">Reference proteome</keyword>
<feature type="non-terminal residue" evidence="1">
    <location>
        <position position="185"/>
    </location>
</feature>
<organism evidence="1 2">
    <name type="scientific">Coprinellus micaceus</name>
    <name type="common">Glistening ink-cap mushroom</name>
    <name type="synonym">Coprinus micaceus</name>
    <dbReference type="NCBI Taxonomy" id="71717"/>
    <lineage>
        <taxon>Eukaryota</taxon>
        <taxon>Fungi</taxon>
        <taxon>Dikarya</taxon>
        <taxon>Basidiomycota</taxon>
        <taxon>Agaricomycotina</taxon>
        <taxon>Agaricomycetes</taxon>
        <taxon>Agaricomycetidae</taxon>
        <taxon>Agaricales</taxon>
        <taxon>Agaricineae</taxon>
        <taxon>Psathyrellaceae</taxon>
        <taxon>Coprinellus</taxon>
    </lineage>
</organism>
<accession>A0A4Y7T3I3</accession>
<reference evidence="1 2" key="1">
    <citation type="journal article" date="2019" name="Nat. Ecol. Evol.">
        <title>Megaphylogeny resolves global patterns of mushroom evolution.</title>
        <authorList>
            <person name="Varga T."/>
            <person name="Krizsan K."/>
            <person name="Foldi C."/>
            <person name="Dima B."/>
            <person name="Sanchez-Garcia M."/>
            <person name="Sanchez-Ramirez S."/>
            <person name="Szollosi G.J."/>
            <person name="Szarkandi J.G."/>
            <person name="Papp V."/>
            <person name="Albert L."/>
            <person name="Andreopoulos W."/>
            <person name="Angelini C."/>
            <person name="Antonin V."/>
            <person name="Barry K.W."/>
            <person name="Bougher N.L."/>
            <person name="Buchanan P."/>
            <person name="Buyck B."/>
            <person name="Bense V."/>
            <person name="Catcheside P."/>
            <person name="Chovatia M."/>
            <person name="Cooper J."/>
            <person name="Damon W."/>
            <person name="Desjardin D."/>
            <person name="Finy P."/>
            <person name="Geml J."/>
            <person name="Haridas S."/>
            <person name="Hughes K."/>
            <person name="Justo A."/>
            <person name="Karasinski D."/>
            <person name="Kautmanova I."/>
            <person name="Kiss B."/>
            <person name="Kocsube S."/>
            <person name="Kotiranta H."/>
            <person name="LaButti K.M."/>
            <person name="Lechner B.E."/>
            <person name="Liimatainen K."/>
            <person name="Lipzen A."/>
            <person name="Lukacs Z."/>
            <person name="Mihaltcheva S."/>
            <person name="Morgado L.N."/>
            <person name="Niskanen T."/>
            <person name="Noordeloos M.E."/>
            <person name="Ohm R.A."/>
            <person name="Ortiz-Santana B."/>
            <person name="Ovrebo C."/>
            <person name="Racz N."/>
            <person name="Riley R."/>
            <person name="Savchenko A."/>
            <person name="Shiryaev A."/>
            <person name="Soop K."/>
            <person name="Spirin V."/>
            <person name="Szebenyi C."/>
            <person name="Tomsovsky M."/>
            <person name="Tulloss R.E."/>
            <person name="Uehling J."/>
            <person name="Grigoriev I.V."/>
            <person name="Vagvolgyi C."/>
            <person name="Papp T."/>
            <person name="Martin F.M."/>
            <person name="Miettinen O."/>
            <person name="Hibbett D.S."/>
            <person name="Nagy L.G."/>
        </authorList>
    </citation>
    <scope>NUCLEOTIDE SEQUENCE [LARGE SCALE GENOMIC DNA]</scope>
    <source>
        <strain evidence="1 2">FP101781</strain>
    </source>
</reference>
<dbReference type="Proteomes" id="UP000298030">
    <property type="component" value="Unassembled WGS sequence"/>
</dbReference>
<protein>
    <recommendedName>
        <fullName evidence="3">BTB domain-containing protein</fullName>
    </recommendedName>
</protein>
<evidence type="ECO:0000313" key="2">
    <source>
        <dbReference type="Proteomes" id="UP000298030"/>
    </source>
</evidence>
<name>A0A4Y7T3I3_COPMI</name>
<evidence type="ECO:0000313" key="1">
    <source>
        <dbReference type="EMBL" id="TEB28736.1"/>
    </source>
</evidence>
<proteinExistence type="predicted"/>
<evidence type="ECO:0008006" key="3">
    <source>
        <dbReference type="Google" id="ProtNLM"/>
    </source>
</evidence>
<sequence>MPMHHSPSASPTRRRQHGLNYIVHHQKYYLPGGDLYVLINGVMFKIHSYFFNRESTFFVDVSTSADPTAATDEEGEKARSWFSILKLAHRWDFPVVKDFALRELKRRETEIPLVTRIKLYQDNEAPPEYLVTLFSQLCSREFGPTDEETVELGLEQTCRVWRAREMLRSPGGSSPLPSIVTQKDT</sequence>
<comment type="caution">
    <text evidence="1">The sequence shown here is derived from an EMBL/GenBank/DDBJ whole genome shotgun (WGS) entry which is preliminary data.</text>
</comment>
<dbReference type="OrthoDB" id="9997739at2759"/>
<dbReference type="EMBL" id="QPFP01000030">
    <property type="protein sequence ID" value="TEB28736.1"/>
    <property type="molecule type" value="Genomic_DNA"/>
</dbReference>
<dbReference type="AlphaFoldDB" id="A0A4Y7T3I3"/>
<gene>
    <name evidence="1" type="ORF">FA13DRAFT_1711473</name>
</gene>